<evidence type="ECO:0000313" key="2">
    <source>
        <dbReference type="Proteomes" id="UP000247973"/>
    </source>
</evidence>
<evidence type="ECO:0000313" key="1">
    <source>
        <dbReference type="EMBL" id="PXV59356.1"/>
    </source>
</evidence>
<comment type="caution">
    <text evidence="1">The sequence shown here is derived from an EMBL/GenBank/DDBJ whole genome shotgun (WGS) entry which is preliminary data.</text>
</comment>
<proteinExistence type="predicted"/>
<protein>
    <submittedName>
        <fullName evidence="1">Uncharacterized protein</fullName>
    </submittedName>
</protein>
<gene>
    <name evidence="1" type="ORF">CLV62_13722</name>
</gene>
<accession>A0A2V3PKX7</accession>
<reference evidence="1 2" key="1">
    <citation type="submission" date="2018-03" db="EMBL/GenBank/DDBJ databases">
        <title>Genomic Encyclopedia of Archaeal and Bacterial Type Strains, Phase II (KMG-II): from individual species to whole genera.</title>
        <authorList>
            <person name="Goeker M."/>
        </authorList>
    </citation>
    <scope>NUCLEOTIDE SEQUENCE [LARGE SCALE GENOMIC DNA]</scope>
    <source>
        <strain evidence="1 2">DSM 100214</strain>
    </source>
</reference>
<name>A0A2V3PKX7_9BACT</name>
<dbReference type="Proteomes" id="UP000247973">
    <property type="component" value="Unassembled WGS sequence"/>
</dbReference>
<organism evidence="1 2">
    <name type="scientific">Dysgonomonas alginatilytica</name>
    <dbReference type="NCBI Taxonomy" id="1605892"/>
    <lineage>
        <taxon>Bacteria</taxon>
        <taxon>Pseudomonadati</taxon>
        <taxon>Bacteroidota</taxon>
        <taxon>Bacteroidia</taxon>
        <taxon>Bacteroidales</taxon>
        <taxon>Dysgonomonadaceae</taxon>
        <taxon>Dysgonomonas</taxon>
    </lineage>
</organism>
<sequence length="49" mass="5475">MKTKDQTKRVLGLEEISQSENSEIYGGKSLSDKLRDLTVFCCIDIPPMG</sequence>
<dbReference type="EMBL" id="QICL01000037">
    <property type="protein sequence ID" value="PXV59356.1"/>
    <property type="molecule type" value="Genomic_DNA"/>
</dbReference>
<dbReference type="AlphaFoldDB" id="A0A2V3PKX7"/>
<keyword evidence="2" id="KW-1185">Reference proteome</keyword>
<dbReference type="RefSeq" id="WP_170120105.1">
    <property type="nucleotide sequence ID" value="NZ_QICL01000037.1"/>
</dbReference>